<sequence length="151" mass="18167">MWSRRSLQKMCIKRMYPSRAFSSFDTIAESDSARSDYDKSYAAPVKANPYRKRPTKFTYDKNEFDKFIYPSERRFLYGSFDQKDIFGERKNINHSPYISTQMDLDNKLIIAWACFMVILMFREIKEYEKHKILRVNHLNSNMGWIDEDNLI</sequence>
<dbReference type="AlphaFoldDB" id="A0AAD1Y0P4"/>
<reference evidence="1" key="1">
    <citation type="submission" date="2023-07" db="EMBL/GenBank/DDBJ databases">
        <authorList>
            <consortium name="AG Swart"/>
            <person name="Singh M."/>
            <person name="Singh A."/>
            <person name="Seah K."/>
            <person name="Emmerich C."/>
        </authorList>
    </citation>
    <scope>NUCLEOTIDE SEQUENCE</scope>
    <source>
        <strain evidence="1">DP1</strain>
    </source>
</reference>
<evidence type="ECO:0000313" key="2">
    <source>
        <dbReference type="Proteomes" id="UP001295684"/>
    </source>
</evidence>
<accession>A0AAD1Y0P4</accession>
<gene>
    <name evidence="1" type="ORF">ECRASSUSDP1_LOCUS23609</name>
</gene>
<organism evidence="1 2">
    <name type="scientific">Euplotes crassus</name>
    <dbReference type="NCBI Taxonomy" id="5936"/>
    <lineage>
        <taxon>Eukaryota</taxon>
        <taxon>Sar</taxon>
        <taxon>Alveolata</taxon>
        <taxon>Ciliophora</taxon>
        <taxon>Intramacronucleata</taxon>
        <taxon>Spirotrichea</taxon>
        <taxon>Hypotrichia</taxon>
        <taxon>Euplotida</taxon>
        <taxon>Euplotidae</taxon>
        <taxon>Moneuplotes</taxon>
    </lineage>
</organism>
<proteinExistence type="predicted"/>
<comment type="caution">
    <text evidence="1">The sequence shown here is derived from an EMBL/GenBank/DDBJ whole genome shotgun (WGS) entry which is preliminary data.</text>
</comment>
<protein>
    <submittedName>
        <fullName evidence="1">Uncharacterized protein</fullName>
    </submittedName>
</protein>
<evidence type="ECO:0000313" key="1">
    <source>
        <dbReference type="EMBL" id="CAI2382141.1"/>
    </source>
</evidence>
<dbReference type="EMBL" id="CAMPGE010024289">
    <property type="protein sequence ID" value="CAI2382141.1"/>
    <property type="molecule type" value="Genomic_DNA"/>
</dbReference>
<dbReference type="Proteomes" id="UP001295684">
    <property type="component" value="Unassembled WGS sequence"/>
</dbReference>
<name>A0AAD1Y0P4_EUPCR</name>
<keyword evidence="2" id="KW-1185">Reference proteome</keyword>